<comment type="similarity">
    <text evidence="4 11">Belongs to the phosphohexose mutase family.</text>
</comment>
<feature type="domain" description="Alpha-D-phosphohexomutase alpha/beta/alpha" evidence="14">
    <location>
        <begin position="153"/>
        <end position="256"/>
    </location>
</feature>
<evidence type="ECO:0000313" key="17">
    <source>
        <dbReference type="Proteomes" id="UP000295530"/>
    </source>
</evidence>
<dbReference type="InterPro" id="IPR005841">
    <property type="entry name" value="Alpha-D-phosphohexomutase_SF"/>
</dbReference>
<evidence type="ECO:0000259" key="15">
    <source>
        <dbReference type="Pfam" id="PF02880"/>
    </source>
</evidence>
<evidence type="ECO:0000256" key="6">
    <source>
        <dbReference type="ARBA" id="ARBA00021706"/>
    </source>
</evidence>
<dbReference type="OrthoDB" id="9803322at2"/>
<keyword evidence="17" id="KW-1185">Reference proteome</keyword>
<dbReference type="PROSITE" id="PS00710">
    <property type="entry name" value="PGM_PMM"/>
    <property type="match status" value="1"/>
</dbReference>
<dbReference type="SUPFAM" id="SSF55957">
    <property type="entry name" value="Phosphoglucomutase, C-terminal domain"/>
    <property type="match status" value="1"/>
</dbReference>
<keyword evidence="8 11" id="KW-0479">Metal-binding</keyword>
<dbReference type="Gene3D" id="3.40.120.10">
    <property type="entry name" value="Alpha-D-Glucose-1,6-Bisphosphate, subunit A, domain 3"/>
    <property type="match status" value="3"/>
</dbReference>
<evidence type="ECO:0000256" key="7">
    <source>
        <dbReference type="ARBA" id="ARBA00022553"/>
    </source>
</evidence>
<organism evidence="16 17">
    <name type="scientific">Scandinavium goeteborgense</name>
    <dbReference type="NCBI Taxonomy" id="1851514"/>
    <lineage>
        <taxon>Bacteria</taxon>
        <taxon>Pseudomonadati</taxon>
        <taxon>Pseudomonadota</taxon>
        <taxon>Gammaproteobacteria</taxon>
        <taxon>Enterobacterales</taxon>
        <taxon>Enterobacteriaceae</taxon>
        <taxon>Scandinavium</taxon>
    </lineage>
</organism>
<dbReference type="PANTHER" id="PTHR43771:SF1">
    <property type="entry name" value="PHOSPHOMANNOMUTASE"/>
    <property type="match status" value="1"/>
</dbReference>
<evidence type="ECO:0000256" key="8">
    <source>
        <dbReference type="ARBA" id="ARBA00022723"/>
    </source>
</evidence>
<dbReference type="InterPro" id="IPR036900">
    <property type="entry name" value="A-D-PHexomutase_C_sf"/>
</dbReference>
<feature type="domain" description="Alpha-D-phosphohexomutase alpha/beta/alpha" evidence="13">
    <location>
        <begin position="7"/>
        <end position="120"/>
    </location>
</feature>
<name>A0A4R6EHT1_SCAGO</name>
<evidence type="ECO:0000256" key="9">
    <source>
        <dbReference type="ARBA" id="ARBA00022842"/>
    </source>
</evidence>
<evidence type="ECO:0000259" key="12">
    <source>
        <dbReference type="Pfam" id="PF00408"/>
    </source>
</evidence>
<evidence type="ECO:0000256" key="10">
    <source>
        <dbReference type="ARBA" id="ARBA00023235"/>
    </source>
</evidence>
<proteinExistence type="inferred from homology"/>
<keyword evidence="10" id="KW-0413">Isomerase</keyword>
<dbReference type="Gene3D" id="3.30.310.50">
    <property type="entry name" value="Alpha-D-phosphohexomutase, C-terminal domain"/>
    <property type="match status" value="1"/>
</dbReference>
<evidence type="ECO:0000256" key="4">
    <source>
        <dbReference type="ARBA" id="ARBA00010231"/>
    </source>
</evidence>
<keyword evidence="9 11" id="KW-0460">Magnesium</keyword>
<comment type="pathway">
    <text evidence="3">Nucleotide-sugar biosynthesis; GDP-alpha-D-mannose biosynthesis; alpha-D-mannose 1-phosphate from D-fructose 6-phosphate: step 2/2.</text>
</comment>
<reference evidence="16 17" key="1">
    <citation type="submission" date="2019-03" db="EMBL/GenBank/DDBJ databases">
        <title>Genomic analyses of the natural microbiome of Caenorhabditis elegans.</title>
        <authorList>
            <person name="Samuel B."/>
        </authorList>
    </citation>
    <scope>NUCLEOTIDE SEQUENCE [LARGE SCALE GENOMIC DNA]</scope>
    <source>
        <strain evidence="16 17">BIGb0156</strain>
    </source>
</reference>
<dbReference type="InterPro" id="IPR005844">
    <property type="entry name" value="A-D-PHexomutase_a/b/a-I"/>
</dbReference>
<dbReference type="InterPro" id="IPR005843">
    <property type="entry name" value="A-D-PHexomutase_C"/>
</dbReference>
<dbReference type="GO" id="GO:0005975">
    <property type="term" value="P:carbohydrate metabolic process"/>
    <property type="evidence" value="ECO:0007669"/>
    <property type="project" value="InterPro"/>
</dbReference>
<evidence type="ECO:0000313" key="16">
    <source>
        <dbReference type="EMBL" id="TDN58099.1"/>
    </source>
</evidence>
<dbReference type="InterPro" id="IPR005845">
    <property type="entry name" value="A-D-PHexomutase_a/b/a-II"/>
</dbReference>
<dbReference type="InterPro" id="IPR005846">
    <property type="entry name" value="A-D-PHexomutase_a/b/a-III"/>
</dbReference>
<evidence type="ECO:0000256" key="2">
    <source>
        <dbReference type="ARBA" id="ARBA00001946"/>
    </source>
</evidence>
<evidence type="ECO:0000256" key="3">
    <source>
        <dbReference type="ARBA" id="ARBA00004699"/>
    </source>
</evidence>
<dbReference type="RefSeq" id="WP_133461282.1">
    <property type="nucleotide sequence ID" value="NZ_SNVX01000006.1"/>
</dbReference>
<evidence type="ECO:0000256" key="5">
    <source>
        <dbReference type="ARBA" id="ARBA00012730"/>
    </source>
</evidence>
<dbReference type="Pfam" id="PF02879">
    <property type="entry name" value="PGM_PMM_II"/>
    <property type="match status" value="1"/>
</dbReference>
<accession>A0A4R6EHT1</accession>
<evidence type="ECO:0000259" key="13">
    <source>
        <dbReference type="Pfam" id="PF02878"/>
    </source>
</evidence>
<evidence type="ECO:0000256" key="11">
    <source>
        <dbReference type="RuleBase" id="RU004326"/>
    </source>
</evidence>
<feature type="domain" description="Alpha-D-phosphohexomutase C-terminal" evidence="12">
    <location>
        <begin position="376"/>
        <end position="445"/>
    </location>
</feature>
<dbReference type="InterPro" id="IPR016066">
    <property type="entry name" value="A-D-PHexomutase_CS"/>
</dbReference>
<evidence type="ECO:0000259" key="14">
    <source>
        <dbReference type="Pfam" id="PF02879"/>
    </source>
</evidence>
<protein>
    <recommendedName>
        <fullName evidence="6">Phosphomannomutase</fullName>
        <ecNumber evidence="5">5.4.2.8</ecNumber>
    </recommendedName>
</protein>
<dbReference type="PRINTS" id="PR00509">
    <property type="entry name" value="PGMPMM"/>
</dbReference>
<comment type="caution">
    <text evidence="16">The sequence shown here is derived from an EMBL/GenBank/DDBJ whole genome shotgun (WGS) entry which is preliminary data.</text>
</comment>
<dbReference type="CDD" id="cd03089">
    <property type="entry name" value="PMM_PGM"/>
    <property type="match status" value="1"/>
</dbReference>
<comment type="cofactor">
    <cofactor evidence="2">
        <name>Mg(2+)</name>
        <dbReference type="ChEBI" id="CHEBI:18420"/>
    </cofactor>
</comment>
<dbReference type="Pfam" id="PF00408">
    <property type="entry name" value="PGM_PMM_IV"/>
    <property type="match status" value="1"/>
</dbReference>
<comment type="catalytic activity">
    <reaction evidence="1">
        <text>alpha-D-mannose 1-phosphate = D-mannose 6-phosphate</text>
        <dbReference type="Rhea" id="RHEA:11140"/>
        <dbReference type="ChEBI" id="CHEBI:58409"/>
        <dbReference type="ChEBI" id="CHEBI:58735"/>
        <dbReference type="EC" id="5.4.2.8"/>
    </reaction>
</comment>
<gene>
    <name evidence="16" type="ORF">EC847_10634</name>
</gene>
<dbReference type="EMBL" id="SNVX01000006">
    <property type="protein sequence ID" value="TDN58099.1"/>
    <property type="molecule type" value="Genomic_DNA"/>
</dbReference>
<dbReference type="Pfam" id="PF02880">
    <property type="entry name" value="PGM_PMM_III"/>
    <property type="match status" value="1"/>
</dbReference>
<evidence type="ECO:0000256" key="1">
    <source>
        <dbReference type="ARBA" id="ARBA00000586"/>
    </source>
</evidence>
<dbReference type="EC" id="5.4.2.8" evidence="5"/>
<dbReference type="Pfam" id="PF02878">
    <property type="entry name" value="PGM_PMM_I"/>
    <property type="match status" value="1"/>
</dbReference>
<dbReference type="InterPro" id="IPR016055">
    <property type="entry name" value="A-D-PHexomutase_a/b/a-I/II/III"/>
</dbReference>
<dbReference type="AlphaFoldDB" id="A0A4R6EHT1"/>
<dbReference type="PANTHER" id="PTHR43771">
    <property type="entry name" value="PHOSPHOMANNOMUTASE"/>
    <property type="match status" value="1"/>
</dbReference>
<sequence>MNELTCFKAYDIRGEVGISLNEESVFRIGRAYAQWLKPRRVVVGGDARLTSPLFKEALSRGLVASGVDVIDIGMCGTEEVYFATQYLQADGGIQITASHNPAQYNGMKLVREQAIPVHGENGLLEIKRLAEIGDFPPAPLPGSLSQMDCRPAWTEHLMGYLQHAPSRPLRIVVNSGHGAAGPALDALDAALTARGIPVDFIRLCHQPDGTFPAGVPNPMLAENRQQTQKAVIRYQADFGVAWDGDFDRCFFFDERGEFIESYYLVGLFAREFLRHQPAQTILLDPRLTWNTLDSIHDAGGRAIISRTGHAFIKARMRQEDALYGGEMSGHHYFRAFGYCDSGMIPLVVMLQILDGNPLPFSHLIREAQARYPVSGEINLDVTQPEALLQRVAEHYVSQGGSRDDTDGVSIDFPQWRFNLRASNTEPLLRLNVESRNSPDLLKNKTDELLALIASYHSQERNHVGTHAL</sequence>
<keyword evidence="7" id="KW-0597">Phosphoprotein</keyword>
<dbReference type="Proteomes" id="UP000295530">
    <property type="component" value="Unassembled WGS sequence"/>
</dbReference>
<dbReference type="GO" id="GO:0000287">
    <property type="term" value="F:magnesium ion binding"/>
    <property type="evidence" value="ECO:0007669"/>
    <property type="project" value="InterPro"/>
</dbReference>
<feature type="domain" description="Alpha-D-phosphohexomutase alpha/beta/alpha" evidence="15">
    <location>
        <begin position="262"/>
        <end position="370"/>
    </location>
</feature>
<dbReference type="SUPFAM" id="SSF53738">
    <property type="entry name" value="Phosphoglucomutase, first 3 domains"/>
    <property type="match status" value="3"/>
</dbReference>
<dbReference type="GO" id="GO:0004615">
    <property type="term" value="F:phosphomannomutase activity"/>
    <property type="evidence" value="ECO:0007669"/>
    <property type="project" value="UniProtKB-EC"/>
</dbReference>